<dbReference type="AlphaFoldDB" id="A0AAP0LMI7"/>
<sequence>MMDLLVRNQSTMRHLSAKDMILKRPWPIMSLILMSLEMGTRMNLRAISEAEVALLVGEEAIELATYIGVLAHTSIPILYNDWRRVPDFLKTITLVLLLLEKSEKSHILRMKLEGSELHFGTLSTV</sequence>
<keyword evidence="2" id="KW-1185">Reference proteome</keyword>
<proteinExistence type="predicted"/>
<name>A0AAP0LMI7_9ROSI</name>
<dbReference type="EMBL" id="JBCGBO010000024">
    <property type="protein sequence ID" value="KAK9180782.1"/>
    <property type="molecule type" value="Genomic_DNA"/>
</dbReference>
<organism evidence="1 2">
    <name type="scientific">Citrus x changshan-huyou</name>
    <dbReference type="NCBI Taxonomy" id="2935761"/>
    <lineage>
        <taxon>Eukaryota</taxon>
        <taxon>Viridiplantae</taxon>
        <taxon>Streptophyta</taxon>
        <taxon>Embryophyta</taxon>
        <taxon>Tracheophyta</taxon>
        <taxon>Spermatophyta</taxon>
        <taxon>Magnoliopsida</taxon>
        <taxon>eudicotyledons</taxon>
        <taxon>Gunneridae</taxon>
        <taxon>Pentapetalae</taxon>
        <taxon>rosids</taxon>
        <taxon>malvids</taxon>
        <taxon>Sapindales</taxon>
        <taxon>Rutaceae</taxon>
        <taxon>Aurantioideae</taxon>
        <taxon>Citrus</taxon>
    </lineage>
</organism>
<comment type="caution">
    <text evidence="1">The sequence shown here is derived from an EMBL/GenBank/DDBJ whole genome shotgun (WGS) entry which is preliminary data.</text>
</comment>
<evidence type="ECO:0000313" key="1">
    <source>
        <dbReference type="EMBL" id="KAK9180782.1"/>
    </source>
</evidence>
<protein>
    <submittedName>
        <fullName evidence="1">Uncharacterized protein</fullName>
    </submittedName>
</protein>
<dbReference type="Proteomes" id="UP001428341">
    <property type="component" value="Unassembled WGS sequence"/>
</dbReference>
<evidence type="ECO:0000313" key="2">
    <source>
        <dbReference type="Proteomes" id="UP001428341"/>
    </source>
</evidence>
<gene>
    <name evidence="1" type="ORF">WN944_023917</name>
</gene>
<reference evidence="1 2" key="1">
    <citation type="submission" date="2024-05" db="EMBL/GenBank/DDBJ databases">
        <title>Haplotype-resolved chromosome-level genome assembly of Huyou (Citrus changshanensis).</title>
        <authorList>
            <person name="Miao C."/>
            <person name="Chen W."/>
            <person name="Wu Y."/>
            <person name="Wang L."/>
            <person name="Zhao S."/>
            <person name="Grierson D."/>
            <person name="Xu C."/>
            <person name="Chen K."/>
        </authorList>
    </citation>
    <scope>NUCLEOTIDE SEQUENCE [LARGE SCALE GENOMIC DNA]</scope>
    <source>
        <strain evidence="1">01-14</strain>
        <tissue evidence="1">Leaf</tissue>
    </source>
</reference>
<accession>A0AAP0LMI7</accession>